<evidence type="ECO:0000313" key="4">
    <source>
        <dbReference type="Proteomes" id="UP000735302"/>
    </source>
</evidence>
<sequence>MLRDGSFVRSDGGLIMFTRLKDGKYVGFRDDQIDMKALEEHIANASSRATGSPSGTPRLLNLNKQSLDLPCHVLSQTSSLSQTSNVTLPQSPPFSQSHALASVASVSSSLPVSSPGSSPVFGQLQLSLQDMAGVKNFIPGLSLDQHQQANQGQQLSPSCDKDLQSFAELVSSTLEQEEQEEMQVEFSQTQEQTQLQRQQSSKPADNVRISLSPLGQSTFHIDMERGAPDLLPHSCTLSPTSSSKDQRNEVQHSFGQHHQTLAPIQTLLNSLRQKGDRPGSSHQASSPVFTSSHFDLTGEADLVQHLDIQHKGIQQKPVEIEAFLKSVAYHLEQSQNDPQLGSADDYQVPVLQMDKRDQQQQQQQQPHQQLQQSHLKQATHLSYKPVGQMNRVDHLGMKLAQGSQNLNPPPGNSKVFSEIKKLHSMPPTNSQNKPLINALQVNSPLSNARPASSPAINSNISDNKGACLSSTPPVISDSPSKFFNSKISFPLDAISSNVNMFVVDTPTIFTSGSNSGITSVLTHSTNSYSARATAKNCPTLSDSSMASSLALVSNPSLAVPDSGACTDKSGSDRGMRGTKAMINPAFLTSKATATVTANLGSSNSGNNSSTATTTSSLLDNTLGDQIWMNLKTPHARLMDKKATQALIHLVRQPHIRAKLASNHTKKKEVWNEIGQDMKKQGFVFGNAGEKCSQKWHNMEQTFKDYELSKHIPSLKHKKQPDFYTELSALLKGKEDYKAVMDEDNYKKKMVVSCTDGTGSLGKPDTDSHAFCDLITKSTFSSEVPKSHSSCNLKTAPVSKTVVVSSLHTASSITTPLSVTPVMSATCKASSLKPSALESTSSHSSLPPSGTDDKTSSRTETLEREVKHLQGLVQTQSKEIQRMSEVLASVQSLLKDQRRDSEAVRAESGRRFSELKALIGQNQREKMKFMCDFLRAIKPARQPKRIKSQLNSGNQGSA</sequence>
<dbReference type="Gene3D" id="1.10.10.60">
    <property type="entry name" value="Homeodomain-like"/>
    <property type="match status" value="1"/>
</dbReference>
<dbReference type="Proteomes" id="UP000735302">
    <property type="component" value="Unassembled WGS sequence"/>
</dbReference>
<evidence type="ECO:0000256" key="1">
    <source>
        <dbReference type="SAM" id="MobiDB-lite"/>
    </source>
</evidence>
<feature type="region of interest" description="Disordered" evidence="1">
    <location>
        <begin position="230"/>
        <end position="261"/>
    </location>
</feature>
<keyword evidence="4" id="KW-1185">Reference proteome</keyword>
<gene>
    <name evidence="3" type="ORF">PoB_004650300</name>
</gene>
<evidence type="ECO:0000259" key="2">
    <source>
        <dbReference type="Pfam" id="PF13837"/>
    </source>
</evidence>
<dbReference type="InterPro" id="IPR044822">
    <property type="entry name" value="Myb_DNA-bind_4"/>
</dbReference>
<dbReference type="Pfam" id="PF13837">
    <property type="entry name" value="Myb_DNA-bind_4"/>
    <property type="match status" value="1"/>
</dbReference>
<organism evidence="3 4">
    <name type="scientific">Plakobranchus ocellatus</name>
    <dbReference type="NCBI Taxonomy" id="259542"/>
    <lineage>
        <taxon>Eukaryota</taxon>
        <taxon>Metazoa</taxon>
        <taxon>Spiralia</taxon>
        <taxon>Lophotrochozoa</taxon>
        <taxon>Mollusca</taxon>
        <taxon>Gastropoda</taxon>
        <taxon>Heterobranchia</taxon>
        <taxon>Euthyneura</taxon>
        <taxon>Panpulmonata</taxon>
        <taxon>Sacoglossa</taxon>
        <taxon>Placobranchoidea</taxon>
        <taxon>Plakobranchidae</taxon>
        <taxon>Plakobranchus</taxon>
    </lineage>
</organism>
<feature type="domain" description="Myb/SANT-like DNA-binding" evidence="2">
    <location>
        <begin position="640"/>
        <end position="727"/>
    </location>
</feature>
<accession>A0AAV4BLF4</accession>
<name>A0AAV4BLF4_9GAST</name>
<feature type="region of interest" description="Disordered" evidence="1">
    <location>
        <begin position="354"/>
        <end position="376"/>
    </location>
</feature>
<protein>
    <submittedName>
        <fullName evidence="3">PR domain-containing protein 11-like</fullName>
    </submittedName>
</protein>
<feature type="compositionally biased region" description="Polar residues" evidence="1">
    <location>
        <begin position="251"/>
        <end position="261"/>
    </location>
</feature>
<feature type="compositionally biased region" description="Basic and acidic residues" evidence="1">
    <location>
        <begin position="850"/>
        <end position="861"/>
    </location>
</feature>
<dbReference type="EMBL" id="BLXT01005122">
    <property type="protein sequence ID" value="GFO19998.1"/>
    <property type="molecule type" value="Genomic_DNA"/>
</dbReference>
<feature type="compositionally biased region" description="Low complexity" evidence="1">
    <location>
        <begin position="184"/>
        <end position="201"/>
    </location>
</feature>
<feature type="region of interest" description="Disordered" evidence="1">
    <location>
        <begin position="272"/>
        <end position="291"/>
    </location>
</feature>
<feature type="compositionally biased region" description="Polar residues" evidence="1">
    <location>
        <begin position="280"/>
        <end position="291"/>
    </location>
</feature>
<feature type="compositionally biased region" description="Low complexity" evidence="1">
    <location>
        <begin position="833"/>
        <end position="848"/>
    </location>
</feature>
<evidence type="ECO:0000313" key="3">
    <source>
        <dbReference type="EMBL" id="GFO19998.1"/>
    </source>
</evidence>
<feature type="region of interest" description="Disordered" evidence="1">
    <location>
        <begin position="833"/>
        <end position="861"/>
    </location>
</feature>
<proteinExistence type="predicted"/>
<feature type="compositionally biased region" description="Low complexity" evidence="1">
    <location>
        <begin position="359"/>
        <end position="372"/>
    </location>
</feature>
<reference evidence="3 4" key="1">
    <citation type="journal article" date="2021" name="Elife">
        <title>Chloroplast acquisition without the gene transfer in kleptoplastic sea slugs, Plakobranchus ocellatus.</title>
        <authorList>
            <person name="Maeda T."/>
            <person name="Takahashi S."/>
            <person name="Yoshida T."/>
            <person name="Shimamura S."/>
            <person name="Takaki Y."/>
            <person name="Nagai Y."/>
            <person name="Toyoda A."/>
            <person name="Suzuki Y."/>
            <person name="Arimoto A."/>
            <person name="Ishii H."/>
            <person name="Satoh N."/>
            <person name="Nishiyama T."/>
            <person name="Hasebe M."/>
            <person name="Maruyama T."/>
            <person name="Minagawa J."/>
            <person name="Obokata J."/>
            <person name="Shigenobu S."/>
        </authorList>
    </citation>
    <scope>NUCLEOTIDE SEQUENCE [LARGE SCALE GENOMIC DNA]</scope>
</reference>
<dbReference type="AlphaFoldDB" id="A0AAV4BLF4"/>
<feature type="region of interest" description="Disordered" evidence="1">
    <location>
        <begin position="174"/>
        <end position="209"/>
    </location>
</feature>
<comment type="caution">
    <text evidence="3">The sequence shown here is derived from an EMBL/GenBank/DDBJ whole genome shotgun (WGS) entry which is preliminary data.</text>
</comment>